<comment type="function">
    <text evidence="1">Component of the core of the flagella.</text>
</comment>
<protein>
    <submittedName>
        <fullName evidence="8">Flagellar hook-associated protein 3</fullName>
    </submittedName>
</protein>
<reference evidence="8" key="1">
    <citation type="submission" date="2020-10" db="EMBL/GenBank/DDBJ databases">
        <authorList>
            <person name="Gilroy R."/>
        </authorList>
    </citation>
    <scope>NUCLEOTIDE SEQUENCE</scope>
    <source>
        <strain evidence="8">10532</strain>
    </source>
</reference>
<evidence type="ECO:0000256" key="4">
    <source>
        <dbReference type="ARBA" id="ARBA00022764"/>
    </source>
</evidence>
<comment type="subcellular location">
    <subcellularLocation>
        <location evidence="2">Periplasmic flagellum</location>
    </subcellularLocation>
</comment>
<reference evidence="8" key="2">
    <citation type="journal article" date="2021" name="PeerJ">
        <title>Extensive microbial diversity within the chicken gut microbiome revealed by metagenomics and culture.</title>
        <authorList>
            <person name="Gilroy R."/>
            <person name="Ravi A."/>
            <person name="Getino M."/>
            <person name="Pursley I."/>
            <person name="Horton D.L."/>
            <person name="Alikhan N.F."/>
            <person name="Baker D."/>
            <person name="Gharbi K."/>
            <person name="Hall N."/>
            <person name="Watson M."/>
            <person name="Adriaenssens E.M."/>
            <person name="Foster-Nyarko E."/>
            <person name="Jarju S."/>
            <person name="Secka A."/>
            <person name="Antonio M."/>
            <person name="Oren A."/>
            <person name="Chaudhuri R.R."/>
            <person name="La Ragione R."/>
            <person name="Hildebrand F."/>
            <person name="Pallen M.J."/>
        </authorList>
    </citation>
    <scope>NUCLEOTIDE SEQUENCE</scope>
    <source>
        <strain evidence="8">10532</strain>
    </source>
</reference>
<dbReference type="Pfam" id="PF00669">
    <property type="entry name" value="Flagellin_N"/>
    <property type="match status" value="1"/>
</dbReference>
<comment type="caution">
    <text evidence="8">The sequence shown here is derived from an EMBL/GenBank/DDBJ whole genome shotgun (WGS) entry which is preliminary data.</text>
</comment>
<feature type="domain" description="Flagellin N-terminal" evidence="6">
    <location>
        <begin position="5"/>
        <end position="143"/>
    </location>
</feature>
<evidence type="ECO:0000256" key="3">
    <source>
        <dbReference type="ARBA" id="ARBA00005709"/>
    </source>
</evidence>
<sequence length="415" mass="45920">MMRRISSNMSHFDLQRAMRKQEHSLNNINNQIGSQEKIQELRNDPLAAGHGVRYQSYLSRLERFEKNTSIVNDQFKVSEGYVNNTIQILQRLRELSLTGATGTFNKDDLKNMAVEVDELLQEILANGNAVGPDGGYLFSGTKTSSKSFTTVMGSVPGADSPVITKVMYQGSLEENQVEIDERAHINVDNVGSRIFWAENQQIYSQVDSSNYQVPQDTSIYVDNIKINLTQGDNVYSVIAKINDSGAPVKAHIDSITNGIDLEATSPHQIWLQDSPGSNVLADLGLITRDQQPPYNVAQTATSGGGSVFDVVIGIRDAMYSGDYEYLGGRGIRGLDGALDNMTAKIAELGSKTERIEMAQARLDRQIPNVTGWEARELDLDFAEAVTNLKMMDYIQKATMGTIGRLYSNSLLNYLK</sequence>
<keyword evidence="8" id="KW-0282">Flagellum</keyword>
<dbReference type="PANTHER" id="PTHR42792">
    <property type="entry name" value="FLAGELLIN"/>
    <property type="match status" value="1"/>
</dbReference>
<evidence type="ECO:0000256" key="5">
    <source>
        <dbReference type="ARBA" id="ARBA00023143"/>
    </source>
</evidence>
<evidence type="ECO:0000313" key="9">
    <source>
        <dbReference type="Proteomes" id="UP000823638"/>
    </source>
</evidence>
<dbReference type="GO" id="GO:0055040">
    <property type="term" value="C:periplasmic flagellum"/>
    <property type="evidence" value="ECO:0007669"/>
    <property type="project" value="UniProtKB-SubCell"/>
</dbReference>
<proteinExistence type="inferred from homology"/>
<dbReference type="Pfam" id="PF00700">
    <property type="entry name" value="Flagellin_C"/>
    <property type="match status" value="1"/>
</dbReference>
<dbReference type="GO" id="GO:0005198">
    <property type="term" value="F:structural molecule activity"/>
    <property type="evidence" value="ECO:0007669"/>
    <property type="project" value="InterPro"/>
</dbReference>
<dbReference type="NCBIfam" id="NF005187">
    <property type="entry name" value="PRK06663.1"/>
    <property type="match status" value="1"/>
</dbReference>
<feature type="domain" description="Flagellin C-terminal" evidence="7">
    <location>
        <begin position="333"/>
        <end position="414"/>
    </location>
</feature>
<evidence type="ECO:0000256" key="2">
    <source>
        <dbReference type="ARBA" id="ARBA00004631"/>
    </source>
</evidence>
<comment type="similarity">
    <text evidence="3">Belongs to the bacterial flagellin family.</text>
</comment>
<dbReference type="SUPFAM" id="SSF64518">
    <property type="entry name" value="Phase 1 flagellin"/>
    <property type="match status" value="1"/>
</dbReference>
<keyword evidence="8" id="KW-0966">Cell projection</keyword>
<dbReference type="Gene3D" id="1.20.1330.10">
    <property type="entry name" value="f41 fragment of flagellin, N-terminal domain"/>
    <property type="match status" value="2"/>
</dbReference>
<dbReference type="GO" id="GO:0071973">
    <property type="term" value="P:bacterial-type flagellum-dependent cell motility"/>
    <property type="evidence" value="ECO:0007669"/>
    <property type="project" value="InterPro"/>
</dbReference>
<dbReference type="InterPro" id="IPR013384">
    <property type="entry name" value="Flagell_FlgL"/>
</dbReference>
<dbReference type="InterPro" id="IPR001492">
    <property type="entry name" value="Flagellin"/>
</dbReference>
<dbReference type="InterPro" id="IPR001029">
    <property type="entry name" value="Flagellin_N"/>
</dbReference>
<accession>A0A9D9N1E0</accession>
<dbReference type="InterPro" id="IPR046358">
    <property type="entry name" value="Flagellin_C"/>
</dbReference>
<evidence type="ECO:0000256" key="1">
    <source>
        <dbReference type="ARBA" id="ARBA00004095"/>
    </source>
</evidence>
<dbReference type="AlphaFoldDB" id="A0A9D9N1E0"/>
<evidence type="ECO:0000259" key="6">
    <source>
        <dbReference type="Pfam" id="PF00669"/>
    </source>
</evidence>
<evidence type="ECO:0000313" key="8">
    <source>
        <dbReference type="EMBL" id="MBO8456812.1"/>
    </source>
</evidence>
<name>A0A9D9N1E0_9SPIR</name>
<keyword evidence="4" id="KW-0574">Periplasm</keyword>
<dbReference type="PANTHER" id="PTHR42792:SF1">
    <property type="entry name" value="FLAGELLAR HOOK-ASSOCIATED PROTEIN 3"/>
    <property type="match status" value="1"/>
</dbReference>
<keyword evidence="5" id="KW-0975">Bacterial flagellum</keyword>
<dbReference type="NCBIfam" id="TIGR02550">
    <property type="entry name" value="flagell_flgL"/>
    <property type="match status" value="1"/>
</dbReference>
<organism evidence="8 9">
    <name type="scientific">Candidatus Gallitreponema excrementavium</name>
    <dbReference type="NCBI Taxonomy" id="2840840"/>
    <lineage>
        <taxon>Bacteria</taxon>
        <taxon>Pseudomonadati</taxon>
        <taxon>Spirochaetota</taxon>
        <taxon>Spirochaetia</taxon>
        <taxon>Spirochaetales</taxon>
        <taxon>Candidatus Gallitreponema</taxon>
    </lineage>
</organism>
<keyword evidence="8" id="KW-0969">Cilium</keyword>
<gene>
    <name evidence="8" type="ORF">IAA81_01120</name>
</gene>
<dbReference type="GO" id="GO:0009424">
    <property type="term" value="C:bacterial-type flagellum hook"/>
    <property type="evidence" value="ECO:0007669"/>
    <property type="project" value="InterPro"/>
</dbReference>
<dbReference type="Proteomes" id="UP000823638">
    <property type="component" value="Unassembled WGS sequence"/>
</dbReference>
<evidence type="ECO:0000259" key="7">
    <source>
        <dbReference type="Pfam" id="PF00700"/>
    </source>
</evidence>
<dbReference type="EMBL" id="JADIMM010000018">
    <property type="protein sequence ID" value="MBO8456812.1"/>
    <property type="molecule type" value="Genomic_DNA"/>
</dbReference>